<gene>
    <name evidence="1" type="ORF">GCM10009741_55830</name>
</gene>
<organism evidence="1 2">
    <name type="scientific">Kribbella lupini</name>
    <dbReference type="NCBI Taxonomy" id="291602"/>
    <lineage>
        <taxon>Bacteria</taxon>
        <taxon>Bacillati</taxon>
        <taxon>Actinomycetota</taxon>
        <taxon>Actinomycetes</taxon>
        <taxon>Propionibacteriales</taxon>
        <taxon>Kribbellaceae</taxon>
        <taxon>Kribbella</taxon>
    </lineage>
</organism>
<comment type="caution">
    <text evidence="1">The sequence shown here is derived from an EMBL/GenBank/DDBJ whole genome shotgun (WGS) entry which is preliminary data.</text>
</comment>
<proteinExistence type="predicted"/>
<protein>
    <recommendedName>
        <fullName evidence="3">Zinc finger protein</fullName>
    </recommendedName>
</protein>
<evidence type="ECO:0000313" key="1">
    <source>
        <dbReference type="EMBL" id="GAA1545236.1"/>
    </source>
</evidence>
<reference evidence="2" key="1">
    <citation type="journal article" date="2019" name="Int. J. Syst. Evol. Microbiol.">
        <title>The Global Catalogue of Microorganisms (GCM) 10K type strain sequencing project: providing services to taxonomists for standard genome sequencing and annotation.</title>
        <authorList>
            <consortium name="The Broad Institute Genomics Platform"/>
            <consortium name="The Broad Institute Genome Sequencing Center for Infectious Disease"/>
            <person name="Wu L."/>
            <person name="Ma J."/>
        </authorList>
    </citation>
    <scope>NUCLEOTIDE SEQUENCE [LARGE SCALE GENOMIC DNA]</scope>
    <source>
        <strain evidence="2">JCM 14303</strain>
    </source>
</reference>
<dbReference type="RefSeq" id="WP_344179406.1">
    <property type="nucleotide sequence ID" value="NZ_BAAANC010000003.1"/>
</dbReference>
<dbReference type="EMBL" id="BAAANC010000003">
    <property type="protein sequence ID" value="GAA1545236.1"/>
    <property type="molecule type" value="Genomic_DNA"/>
</dbReference>
<dbReference type="Proteomes" id="UP001500363">
    <property type="component" value="Unassembled WGS sequence"/>
</dbReference>
<accession>A0ABP4MJ08</accession>
<name>A0ABP4MJ08_9ACTN</name>
<evidence type="ECO:0000313" key="2">
    <source>
        <dbReference type="Proteomes" id="UP001500363"/>
    </source>
</evidence>
<keyword evidence="2" id="KW-1185">Reference proteome</keyword>
<evidence type="ECO:0008006" key="3">
    <source>
        <dbReference type="Google" id="ProtNLM"/>
    </source>
</evidence>
<sequence>MAARRRYAVAASSQWTDEEGTRLPGGEVHAWEQGLNQTVCGLPLHRARLRRFPHVAWEDTFVETGGAADEVRRQCPRCAAVAGKRASDLGPRWHRTNPRP</sequence>